<dbReference type="HOGENOM" id="CLU_2517305_0_0_1"/>
<feature type="compositionally biased region" description="Polar residues" evidence="1">
    <location>
        <begin position="67"/>
        <end position="85"/>
    </location>
</feature>
<gene>
    <name evidence="2" type="ORF">DDB_G0283809</name>
</gene>
<dbReference type="RefSeq" id="XP_638877.1">
    <property type="nucleotide sequence ID" value="XM_633785.1"/>
</dbReference>
<feature type="region of interest" description="Disordered" evidence="1">
    <location>
        <begin position="66"/>
        <end position="85"/>
    </location>
</feature>
<protein>
    <recommendedName>
        <fullName evidence="4">Nudix hydrolase domain-containing protein</fullName>
    </recommendedName>
</protein>
<comment type="caution">
    <text evidence="2">The sequence shown here is derived from an EMBL/GenBank/DDBJ whole genome shotgun (WGS) entry which is preliminary data.</text>
</comment>
<evidence type="ECO:0008006" key="4">
    <source>
        <dbReference type="Google" id="ProtNLM"/>
    </source>
</evidence>
<proteinExistence type="predicted"/>
<name>Q54QJ4_DICDI</name>
<dbReference type="Gene3D" id="3.90.79.10">
    <property type="entry name" value="Nucleoside Triphosphate Pyrophosphohydrolase"/>
    <property type="match status" value="1"/>
</dbReference>
<dbReference type="PANTHER" id="PTHR23114">
    <property type="entry name" value="M7GPPPN-MRNA HYDROLASE"/>
    <property type="match status" value="1"/>
</dbReference>
<dbReference type="AlphaFoldDB" id="Q54QJ4"/>
<dbReference type="EMBL" id="AAFI02000057">
    <property type="protein sequence ID" value="EAL65519.1"/>
    <property type="molecule type" value="Genomic_DNA"/>
</dbReference>
<dbReference type="InParanoid" id="Q54QJ4"/>
<dbReference type="PANTHER" id="PTHR23114:SF17">
    <property type="entry name" value="M7GPPPN-MRNA HYDROLASE"/>
    <property type="match status" value="1"/>
</dbReference>
<evidence type="ECO:0000256" key="1">
    <source>
        <dbReference type="SAM" id="MobiDB-lite"/>
    </source>
</evidence>
<evidence type="ECO:0000313" key="3">
    <source>
        <dbReference type="Proteomes" id="UP000002195"/>
    </source>
</evidence>
<dbReference type="Proteomes" id="UP000002195">
    <property type="component" value="Unassembled WGS sequence"/>
</dbReference>
<sequence>MVVTIGFPKGKVNKDEPDSVCAIREVFKETYFYPRTRKEIGKIEWVKAALQAQQLQQQSQQNNLLSTFNGQYNKQKSQPSISNHS</sequence>
<accession>Q54QJ4</accession>
<dbReference type="SUPFAM" id="SSF55811">
    <property type="entry name" value="Nudix"/>
    <property type="match status" value="1"/>
</dbReference>
<reference evidence="2 3" key="1">
    <citation type="journal article" date="2005" name="Nature">
        <title>The genome of the social amoeba Dictyostelium discoideum.</title>
        <authorList>
            <consortium name="The Dictyostelium discoideum Sequencing Consortium"/>
            <person name="Eichinger L."/>
            <person name="Pachebat J.A."/>
            <person name="Glockner G."/>
            <person name="Rajandream M.A."/>
            <person name="Sucgang R."/>
            <person name="Berriman M."/>
            <person name="Song J."/>
            <person name="Olsen R."/>
            <person name="Szafranski K."/>
            <person name="Xu Q."/>
            <person name="Tunggal B."/>
            <person name="Kummerfeld S."/>
            <person name="Madera M."/>
            <person name="Konfortov B.A."/>
            <person name="Rivero F."/>
            <person name="Bankier A.T."/>
            <person name="Lehmann R."/>
            <person name="Hamlin N."/>
            <person name="Davies R."/>
            <person name="Gaudet P."/>
            <person name="Fey P."/>
            <person name="Pilcher K."/>
            <person name="Chen G."/>
            <person name="Saunders D."/>
            <person name="Sodergren E."/>
            <person name="Davis P."/>
            <person name="Kerhornou A."/>
            <person name="Nie X."/>
            <person name="Hall N."/>
            <person name="Anjard C."/>
            <person name="Hemphill L."/>
            <person name="Bason N."/>
            <person name="Farbrother P."/>
            <person name="Desany B."/>
            <person name="Just E."/>
            <person name="Morio T."/>
            <person name="Rost R."/>
            <person name="Churcher C."/>
            <person name="Cooper J."/>
            <person name="Haydock S."/>
            <person name="van Driessche N."/>
            <person name="Cronin A."/>
            <person name="Goodhead I."/>
            <person name="Muzny D."/>
            <person name="Mourier T."/>
            <person name="Pain A."/>
            <person name="Lu M."/>
            <person name="Harper D."/>
            <person name="Lindsay R."/>
            <person name="Hauser H."/>
            <person name="James K."/>
            <person name="Quiles M."/>
            <person name="Madan Babu M."/>
            <person name="Saito T."/>
            <person name="Buchrieser C."/>
            <person name="Wardroper A."/>
            <person name="Felder M."/>
            <person name="Thangavelu M."/>
            <person name="Johnson D."/>
            <person name="Knights A."/>
            <person name="Loulseged H."/>
            <person name="Mungall K."/>
            <person name="Oliver K."/>
            <person name="Price C."/>
            <person name="Quail M.A."/>
            <person name="Urushihara H."/>
            <person name="Hernandez J."/>
            <person name="Rabbinowitsch E."/>
            <person name="Steffen D."/>
            <person name="Sanders M."/>
            <person name="Ma J."/>
            <person name="Kohara Y."/>
            <person name="Sharp S."/>
            <person name="Simmonds M."/>
            <person name="Spiegler S."/>
            <person name="Tivey A."/>
            <person name="Sugano S."/>
            <person name="White B."/>
            <person name="Walker D."/>
            <person name="Woodward J."/>
            <person name="Winckler T."/>
            <person name="Tanaka Y."/>
            <person name="Shaulsky G."/>
            <person name="Schleicher M."/>
            <person name="Weinstock G."/>
            <person name="Rosenthal A."/>
            <person name="Cox E.C."/>
            <person name="Chisholm R.L."/>
            <person name="Gibbs R."/>
            <person name="Loomis W.F."/>
            <person name="Platzer M."/>
            <person name="Kay R.R."/>
            <person name="Williams J."/>
            <person name="Dear P.H."/>
            <person name="Noegel A.A."/>
            <person name="Barrell B."/>
            <person name="Kuspa A."/>
        </authorList>
    </citation>
    <scope>NUCLEOTIDE SEQUENCE [LARGE SCALE GENOMIC DNA]</scope>
    <source>
        <strain evidence="2 3">AX4</strain>
    </source>
</reference>
<dbReference type="KEGG" id="ddi:DDB_G0283809"/>
<dbReference type="SMR" id="Q54QJ4"/>
<keyword evidence="3" id="KW-1185">Reference proteome</keyword>
<dbReference type="GeneID" id="8624275"/>
<dbReference type="VEuPathDB" id="AmoebaDB:DDB_G0283809"/>
<evidence type="ECO:0000313" key="2">
    <source>
        <dbReference type="EMBL" id="EAL65519.1"/>
    </source>
</evidence>
<dbReference type="InterPro" id="IPR015797">
    <property type="entry name" value="NUDIX_hydrolase-like_dom_sf"/>
</dbReference>
<dbReference type="PaxDb" id="44689-DDB0185690"/>
<organism evidence="2 3">
    <name type="scientific">Dictyostelium discoideum</name>
    <name type="common">Social amoeba</name>
    <dbReference type="NCBI Taxonomy" id="44689"/>
    <lineage>
        <taxon>Eukaryota</taxon>
        <taxon>Amoebozoa</taxon>
        <taxon>Evosea</taxon>
        <taxon>Eumycetozoa</taxon>
        <taxon>Dictyostelia</taxon>
        <taxon>Dictyosteliales</taxon>
        <taxon>Dictyosteliaceae</taxon>
        <taxon>Dictyostelium</taxon>
    </lineage>
</organism>